<dbReference type="Proteomes" id="UP000199230">
    <property type="component" value="Unassembled WGS sequence"/>
</dbReference>
<organism evidence="2 3">
    <name type="scientific">Tindallia californiensis</name>
    <dbReference type="NCBI Taxonomy" id="159292"/>
    <lineage>
        <taxon>Bacteria</taxon>
        <taxon>Bacillati</taxon>
        <taxon>Bacillota</taxon>
        <taxon>Clostridia</taxon>
        <taxon>Peptostreptococcales</taxon>
        <taxon>Tindalliaceae</taxon>
        <taxon>Tindallia</taxon>
    </lineage>
</organism>
<dbReference type="InterPro" id="IPR052516">
    <property type="entry name" value="N-heterocyclic_Hydroxylase"/>
</dbReference>
<dbReference type="InterPro" id="IPR046867">
    <property type="entry name" value="AldOxase/xan_DH_MoCoBD2"/>
</dbReference>
<dbReference type="Pfam" id="PF20256">
    <property type="entry name" value="MoCoBD_2"/>
    <property type="match status" value="1"/>
</dbReference>
<gene>
    <name evidence="2" type="ORF">SAMN05192546_108129</name>
</gene>
<dbReference type="STRING" id="159292.SAMN05192546_108129"/>
<feature type="domain" description="Aldehyde oxidase/xanthine dehydrogenase second molybdopterin binding" evidence="1">
    <location>
        <begin position="2"/>
        <end position="263"/>
    </location>
</feature>
<proteinExistence type="predicted"/>
<dbReference type="PANTHER" id="PTHR47495">
    <property type="entry name" value="ALDEHYDE DEHYDROGENASE"/>
    <property type="match status" value="1"/>
</dbReference>
<evidence type="ECO:0000313" key="2">
    <source>
        <dbReference type="EMBL" id="SDZ09319.1"/>
    </source>
</evidence>
<dbReference type="RefSeq" id="WP_093314677.1">
    <property type="nucleotide sequence ID" value="NZ_FNPV01000008.1"/>
</dbReference>
<dbReference type="OrthoDB" id="9759099at2"/>
<dbReference type="PANTHER" id="PTHR47495:SF2">
    <property type="entry name" value="ALDEHYDE DEHYDROGENASE"/>
    <property type="match status" value="1"/>
</dbReference>
<evidence type="ECO:0000259" key="1">
    <source>
        <dbReference type="Pfam" id="PF20256"/>
    </source>
</evidence>
<dbReference type="SUPFAM" id="SSF56003">
    <property type="entry name" value="Molybdenum cofactor-binding domain"/>
    <property type="match status" value="1"/>
</dbReference>
<dbReference type="InterPro" id="IPR037165">
    <property type="entry name" value="AldOxase/xan_DH_Mopterin-bd_sf"/>
</dbReference>
<keyword evidence="3" id="KW-1185">Reference proteome</keyword>
<dbReference type="AlphaFoldDB" id="A0A1H3Q9F5"/>
<dbReference type="EMBL" id="FNPV01000008">
    <property type="protein sequence ID" value="SDZ09319.1"/>
    <property type="molecule type" value="Genomic_DNA"/>
</dbReference>
<reference evidence="2 3" key="1">
    <citation type="submission" date="2016-10" db="EMBL/GenBank/DDBJ databases">
        <authorList>
            <person name="de Groot N.N."/>
        </authorList>
    </citation>
    <scope>NUCLEOTIDE SEQUENCE [LARGE SCALE GENOMIC DNA]</scope>
    <source>
        <strain evidence="2 3">APO</strain>
    </source>
</reference>
<protein>
    <submittedName>
        <fullName evidence="2">Molybdopterin-binding domain of aldehyde dehydrogenase</fullName>
    </submittedName>
</protein>
<sequence>MKRIGKGVGCSFYGTGYGNGFPDVSRSIAQLGKKGDVTIFVGATEVGQGAKTILSQMAAEIVKLPLSEIRFICEDTDTTPDSGTAAASRQTYNTGNAVKRTAEKLLAEMKKTAAVHWNFSHPESIQVAAGKLIHPKTKESLCYQEIAWLQGDMPLTVEDDFTATTTAIDPETGQGDPYWPYTFNVYGVQVEVNTRTGKVRVTKAVCAQDVGRAINPQLIEGQMEGGFAMGLGYALMEDVGLEKGRMKNDRYSSYLIPTAMDLPALEKIIVESPESTAPFGAKGIGEPVMLGVAPAILNAIYDAVGVRITQLPVTPDYLLVLLKEKEKKEEKGVRDEKSS</sequence>
<dbReference type="Gene3D" id="3.30.365.10">
    <property type="entry name" value="Aldehyde oxidase/xanthine dehydrogenase, molybdopterin binding domain"/>
    <property type="match status" value="2"/>
</dbReference>
<evidence type="ECO:0000313" key="3">
    <source>
        <dbReference type="Proteomes" id="UP000199230"/>
    </source>
</evidence>
<accession>A0A1H3Q9F5</accession>
<dbReference type="GO" id="GO:0016491">
    <property type="term" value="F:oxidoreductase activity"/>
    <property type="evidence" value="ECO:0007669"/>
    <property type="project" value="InterPro"/>
</dbReference>
<name>A0A1H3Q9F5_9FIRM</name>